<dbReference type="EMBL" id="QXTE01000069">
    <property type="protein sequence ID" value="TFK08402.1"/>
    <property type="molecule type" value="Genomic_DNA"/>
</dbReference>
<proteinExistence type="predicted"/>
<feature type="region of interest" description="Disordered" evidence="1">
    <location>
        <begin position="134"/>
        <end position="166"/>
    </location>
</feature>
<name>A0A4D9EMT9_9SAUR</name>
<keyword evidence="3" id="KW-1185">Reference proteome</keyword>
<reference evidence="2 3" key="1">
    <citation type="submission" date="2019-04" db="EMBL/GenBank/DDBJ databases">
        <title>Draft genome of the big-headed turtle Platysternon megacephalum.</title>
        <authorList>
            <person name="Gong S."/>
        </authorList>
    </citation>
    <scope>NUCLEOTIDE SEQUENCE [LARGE SCALE GENOMIC DNA]</scope>
    <source>
        <strain evidence="2">DO16091913</strain>
        <tissue evidence="2">Muscle</tissue>
    </source>
</reference>
<evidence type="ECO:0000256" key="1">
    <source>
        <dbReference type="SAM" id="MobiDB-lite"/>
    </source>
</evidence>
<protein>
    <submittedName>
        <fullName evidence="2">Spermatogenesis-associated protein 2</fullName>
    </submittedName>
</protein>
<dbReference type="Proteomes" id="UP000297703">
    <property type="component" value="Unassembled WGS sequence"/>
</dbReference>
<gene>
    <name evidence="2" type="ORF">DR999_PMT08590</name>
</gene>
<dbReference type="AlphaFoldDB" id="A0A4D9EMT9"/>
<evidence type="ECO:0000313" key="3">
    <source>
        <dbReference type="Proteomes" id="UP000297703"/>
    </source>
</evidence>
<reference evidence="2 3" key="2">
    <citation type="submission" date="2019-04" db="EMBL/GenBank/DDBJ databases">
        <title>The genome sequence of big-headed turtle.</title>
        <authorList>
            <person name="Gong S."/>
        </authorList>
    </citation>
    <scope>NUCLEOTIDE SEQUENCE [LARGE SCALE GENOMIC DNA]</scope>
    <source>
        <strain evidence="2">DO16091913</strain>
        <tissue evidence="2">Muscle</tissue>
    </source>
</reference>
<comment type="caution">
    <text evidence="2">The sequence shown here is derived from an EMBL/GenBank/DDBJ whole genome shotgun (WGS) entry which is preliminary data.</text>
</comment>
<sequence>MPAVSLLPALPILACCKKEAELEQLLELLGAGGWQERMPCPRLDTTNGCLGGLHFPACLALQLRERQREMRMAGAILSQHGPITIEGSSRQPLFMELQLQADLSHNYFTEIEVSHSVTNHLPYSSSIFKGNPGPASSLQCCEPKRNRTGPAHKNQRRETSRMQIWN</sequence>
<accession>A0A4D9EMT9</accession>
<organism evidence="2 3">
    <name type="scientific">Platysternon megacephalum</name>
    <name type="common">big-headed turtle</name>
    <dbReference type="NCBI Taxonomy" id="55544"/>
    <lineage>
        <taxon>Eukaryota</taxon>
        <taxon>Metazoa</taxon>
        <taxon>Chordata</taxon>
        <taxon>Craniata</taxon>
        <taxon>Vertebrata</taxon>
        <taxon>Euteleostomi</taxon>
        <taxon>Archelosauria</taxon>
        <taxon>Testudinata</taxon>
        <taxon>Testudines</taxon>
        <taxon>Cryptodira</taxon>
        <taxon>Durocryptodira</taxon>
        <taxon>Testudinoidea</taxon>
        <taxon>Platysternidae</taxon>
        <taxon>Platysternon</taxon>
    </lineage>
</organism>
<evidence type="ECO:0000313" key="2">
    <source>
        <dbReference type="EMBL" id="TFK08402.1"/>
    </source>
</evidence>